<evidence type="ECO:0000313" key="1">
    <source>
        <dbReference type="EMBL" id="MCP2307201.1"/>
    </source>
</evidence>
<dbReference type="Pfam" id="PF01547">
    <property type="entry name" value="SBP_bac_1"/>
    <property type="match status" value="1"/>
</dbReference>
<dbReference type="InterPro" id="IPR006059">
    <property type="entry name" value="SBP"/>
</dbReference>
<gene>
    <name evidence="1" type="ORF">FHR36_000293</name>
</gene>
<dbReference type="InterPro" id="IPR006311">
    <property type="entry name" value="TAT_signal"/>
</dbReference>
<name>A0ABT1IQK3_9ACTN</name>
<sequence>MSIRRRRLLLAGAAVAGGSLLARCTRASAARADGAGPAGLLEVCTPWTSGAEANGLLALLADFKGRAPDVTFTEGSAAVDAGAALERRLAAGDPPDSFHCRGGEELAAQVADGRLECLDALFAEQGWEDVLPPALLPRLRVRGGYYAVPAGVRRANLLWSSPAVLDEAGADPAPRSVTELLAGLRRVAAAGLLPLAVGGLQGVAQWLETLLLAALGPQAWTALWQPGADWSGPRVAGALHDLAAVLALAGEVDAGEDWAEATRLVGTDRAGYQLTGDWAEGALRETLGLRPSTGYRWAVAPGTDGVFQCRVDAFTLPRGARHRRAALAWLAECGSLDGQLALNGARGAVPARTGLPESARALFGPYPRWSLEQWDGGRPLDSLAHGGLLGAGRRAAVDEALKAFLAHRDPARLGTDLAGGA</sequence>
<dbReference type="EMBL" id="JAMZDX010000001">
    <property type="protein sequence ID" value="MCP2307201.1"/>
    <property type="molecule type" value="Genomic_DNA"/>
</dbReference>
<protein>
    <submittedName>
        <fullName evidence="1">Glucose/mannose transport system substrate-binding protein</fullName>
    </submittedName>
</protein>
<accession>A0ABT1IQK3</accession>
<dbReference type="Gene3D" id="3.40.190.10">
    <property type="entry name" value="Periplasmic binding protein-like II"/>
    <property type="match status" value="2"/>
</dbReference>
<comment type="caution">
    <text evidence="1">The sequence shown here is derived from an EMBL/GenBank/DDBJ whole genome shotgun (WGS) entry which is preliminary data.</text>
</comment>
<dbReference type="Proteomes" id="UP001206483">
    <property type="component" value="Unassembled WGS sequence"/>
</dbReference>
<reference evidence="1 2" key="1">
    <citation type="submission" date="2022-06" db="EMBL/GenBank/DDBJ databases">
        <title>Sequencing the genomes of 1000 actinobacteria strains.</title>
        <authorList>
            <person name="Klenk H.-P."/>
        </authorList>
    </citation>
    <scope>NUCLEOTIDE SEQUENCE [LARGE SCALE GENOMIC DNA]</scope>
    <source>
        <strain evidence="1 2">DSM 41656</strain>
    </source>
</reference>
<dbReference type="RefSeq" id="WP_253793029.1">
    <property type="nucleotide sequence ID" value="NZ_BAAAUB010000031.1"/>
</dbReference>
<proteinExistence type="predicted"/>
<evidence type="ECO:0000313" key="2">
    <source>
        <dbReference type="Proteomes" id="UP001206483"/>
    </source>
</evidence>
<dbReference type="PROSITE" id="PS51318">
    <property type="entry name" value="TAT"/>
    <property type="match status" value="1"/>
</dbReference>
<keyword evidence="2" id="KW-1185">Reference proteome</keyword>
<organism evidence="1 2">
    <name type="scientific">Kitasatospora paracochleata</name>
    <dbReference type="NCBI Taxonomy" id="58354"/>
    <lineage>
        <taxon>Bacteria</taxon>
        <taxon>Bacillati</taxon>
        <taxon>Actinomycetota</taxon>
        <taxon>Actinomycetes</taxon>
        <taxon>Kitasatosporales</taxon>
        <taxon>Streptomycetaceae</taxon>
        <taxon>Kitasatospora</taxon>
    </lineage>
</organism>
<dbReference type="SUPFAM" id="SSF53850">
    <property type="entry name" value="Periplasmic binding protein-like II"/>
    <property type="match status" value="1"/>
</dbReference>